<feature type="domain" description="ParB-like N-terminal" evidence="2">
    <location>
        <begin position="9"/>
        <end position="90"/>
    </location>
</feature>
<dbReference type="Proteomes" id="UP000028487">
    <property type="component" value="Unassembled WGS sequence"/>
</dbReference>
<sequence length="292" mass="32958">MLKVCFNNELIDLSIEKMMASKPLPENVKSSIKYNQIKLSIKEIGLIEPIIIYFDDTGKSIKILDGHLRIEAMKELGIKKACCIVSTINDCYTPNKHVNHLTIIEEQKMLKKALISGVSIEKLSAALGISQETLKNRFRVTQGIASEAASLLSDKHIPVASLNVLRKMQPLRQIESANIMTSVDNFSAKFALSLLHATPDSLLKNSNIKKEKSDIQKNLTRLEKEMAMVQTETKKHEEHYGANTLKLVIIKSHIANLLNNTKILHWLFENKPDYLSLLKKISDLDSLTEQEK</sequence>
<dbReference type="InterPro" id="IPR011111">
    <property type="entry name" value="Plasmid_RepB"/>
</dbReference>
<reference evidence="4" key="1">
    <citation type="submission" date="2013-07" db="EMBL/GenBank/DDBJ databases">
        <title>Sub-species coevolution in mutualistic symbiosis.</title>
        <authorList>
            <person name="Murfin K."/>
            <person name="Klassen J."/>
            <person name="Lee M."/>
            <person name="Forst S."/>
            <person name="Stock P."/>
            <person name="Goodrich-Blair H."/>
        </authorList>
    </citation>
    <scope>NUCLEOTIDE SEQUENCE [LARGE SCALE GENOMIC DNA]</scope>
    <source>
        <strain evidence="4">Feltiae Moldova</strain>
    </source>
</reference>
<accession>A0A077NQ15</accession>
<dbReference type="Pfam" id="PF02195">
    <property type="entry name" value="ParB_N"/>
    <property type="match status" value="1"/>
</dbReference>
<dbReference type="GO" id="GO:0005694">
    <property type="term" value="C:chromosome"/>
    <property type="evidence" value="ECO:0007669"/>
    <property type="project" value="TreeGrafter"/>
</dbReference>
<proteinExistence type="predicted"/>
<dbReference type="RefSeq" id="WP_038222867.1">
    <property type="nucleotide sequence ID" value="NZ_CAWLWD010000108.1"/>
</dbReference>
<dbReference type="SUPFAM" id="SSF109709">
    <property type="entry name" value="KorB DNA-binding domain-like"/>
    <property type="match status" value="1"/>
</dbReference>
<dbReference type="EMBL" id="CBSV010000023">
    <property type="protein sequence ID" value="CDG99766.1"/>
    <property type="molecule type" value="Genomic_DNA"/>
</dbReference>
<feature type="domain" description="RepB plasmid partition" evidence="3">
    <location>
        <begin position="98"/>
        <end position="275"/>
    </location>
</feature>
<dbReference type="SUPFAM" id="SSF110849">
    <property type="entry name" value="ParB/Sulfiredoxin"/>
    <property type="match status" value="1"/>
</dbReference>
<dbReference type="InterPro" id="IPR036086">
    <property type="entry name" value="ParB/Sulfiredoxin_sf"/>
</dbReference>
<dbReference type="AlphaFoldDB" id="A0A077NQ15"/>
<keyword evidence="1" id="KW-0175">Coiled coil</keyword>
<evidence type="ECO:0000256" key="1">
    <source>
        <dbReference type="SAM" id="Coils"/>
    </source>
</evidence>
<name>A0A077NQ15_XENBV</name>
<evidence type="ECO:0000313" key="5">
    <source>
        <dbReference type="Proteomes" id="UP000028487"/>
    </source>
</evidence>
<evidence type="ECO:0000259" key="3">
    <source>
        <dbReference type="Pfam" id="PF07506"/>
    </source>
</evidence>
<dbReference type="PANTHER" id="PTHR33375:SF1">
    <property type="entry name" value="CHROMOSOME-PARTITIONING PROTEIN PARB-RELATED"/>
    <property type="match status" value="1"/>
</dbReference>
<dbReference type="Gene3D" id="3.90.1530.10">
    <property type="entry name" value="Conserved hypothetical protein from pyrococcus furiosus pfu- 392566-001, ParB domain"/>
    <property type="match status" value="1"/>
</dbReference>
<dbReference type="InterPro" id="IPR003115">
    <property type="entry name" value="ParB_N"/>
</dbReference>
<dbReference type="HOGENOM" id="CLU_080416_0_0_6"/>
<dbReference type="Gene3D" id="1.10.10.2830">
    <property type="match status" value="1"/>
</dbReference>
<gene>
    <name evidence="4" type="ORF">XBFM1_1190026</name>
</gene>
<organism evidence="4 5">
    <name type="scientific">Xenorhabdus bovienii str. feltiae Moldova</name>
    <dbReference type="NCBI Taxonomy" id="1398200"/>
    <lineage>
        <taxon>Bacteria</taxon>
        <taxon>Pseudomonadati</taxon>
        <taxon>Pseudomonadota</taxon>
        <taxon>Gammaproteobacteria</taxon>
        <taxon>Enterobacterales</taxon>
        <taxon>Morganellaceae</taxon>
        <taxon>Xenorhabdus</taxon>
    </lineage>
</organism>
<comment type="caution">
    <text evidence="4">The sequence shown here is derived from an EMBL/GenBank/DDBJ whole genome shotgun (WGS) entry which is preliminary data.</text>
</comment>
<dbReference type="InterPro" id="IPR050336">
    <property type="entry name" value="Chromosome_partition/occlusion"/>
</dbReference>
<evidence type="ECO:0000259" key="2">
    <source>
        <dbReference type="Pfam" id="PF02195"/>
    </source>
</evidence>
<protein>
    <submittedName>
        <fullName evidence="4">RepB plasmid partitioning protein</fullName>
    </submittedName>
</protein>
<evidence type="ECO:0000313" key="4">
    <source>
        <dbReference type="EMBL" id="CDG99766.1"/>
    </source>
</evidence>
<dbReference type="GO" id="GO:0007059">
    <property type="term" value="P:chromosome segregation"/>
    <property type="evidence" value="ECO:0007669"/>
    <property type="project" value="TreeGrafter"/>
</dbReference>
<dbReference type="Pfam" id="PF07506">
    <property type="entry name" value="RepB"/>
    <property type="match status" value="1"/>
</dbReference>
<dbReference type="PANTHER" id="PTHR33375">
    <property type="entry name" value="CHROMOSOME-PARTITIONING PROTEIN PARB-RELATED"/>
    <property type="match status" value="1"/>
</dbReference>
<feature type="coiled-coil region" evidence="1">
    <location>
        <begin position="205"/>
        <end position="239"/>
    </location>
</feature>